<evidence type="ECO:0000313" key="2">
    <source>
        <dbReference type="Proteomes" id="UP000037185"/>
    </source>
</evidence>
<dbReference type="EMBL" id="LGSP01000022">
    <property type="protein sequence ID" value="KNE81939.1"/>
    <property type="molecule type" value="Genomic_DNA"/>
</dbReference>
<reference evidence="1" key="1">
    <citation type="submission" date="2015-07" db="EMBL/GenBank/DDBJ databases">
        <title>Draft genome sequence of Streptomyces fradiae, a resistant strain to nitron-oligomycin.</title>
        <authorList>
            <person name="Vatlin A.A."/>
            <person name="Bekker O.B."/>
            <person name="Danilenko V.N."/>
        </authorList>
    </citation>
    <scope>NUCLEOTIDE SEQUENCE</scope>
    <source>
        <strain evidence="1">Olg1-1</strain>
    </source>
</reference>
<keyword evidence="2" id="KW-1185">Reference proteome</keyword>
<gene>
    <name evidence="1" type="ORF">ADZ36_13720</name>
</gene>
<organism evidence="1 2">
    <name type="scientific">Streptomyces fradiae</name>
    <name type="common">Streptomyces roseoflavus</name>
    <dbReference type="NCBI Taxonomy" id="1906"/>
    <lineage>
        <taxon>Bacteria</taxon>
        <taxon>Bacillati</taxon>
        <taxon>Actinomycetota</taxon>
        <taxon>Actinomycetes</taxon>
        <taxon>Kitasatosporales</taxon>
        <taxon>Streptomycetaceae</taxon>
        <taxon>Streptomyces</taxon>
    </lineage>
</organism>
<comment type="caution">
    <text evidence="1">The sequence shown here is derived from an EMBL/GenBank/DDBJ whole genome shotgun (WGS) entry which is preliminary data.</text>
</comment>
<accession>A0ACC4WBC1</accession>
<name>A0ACC4WBC1_STRFR</name>
<proteinExistence type="predicted"/>
<dbReference type="Proteomes" id="UP000037185">
    <property type="component" value="Unassembled WGS sequence"/>
</dbReference>
<sequence length="139" mass="15058">MAENGQPVAVWLGAAASALALLAFFGVTSFDELGAKLDPESASRDACTDASQAWREYGEDMPSMGMEQSLRLYGQKLSAVAEETENVELSELLRIDGEASTEFAQAMARKESYRSSASTRSYNARLAWGKLCTELSESN</sequence>
<protein>
    <submittedName>
        <fullName evidence="1">Uncharacterized protein</fullName>
    </submittedName>
</protein>
<evidence type="ECO:0000313" key="1">
    <source>
        <dbReference type="EMBL" id="KNE81939.1"/>
    </source>
</evidence>